<proteinExistence type="predicted"/>
<dbReference type="AlphaFoldDB" id="A0A3P7NDP6"/>
<accession>A0A3P7NDP6</accession>
<protein>
    <submittedName>
        <fullName evidence="1">Uncharacterized protein</fullName>
    </submittedName>
</protein>
<organism evidence="1 2">
    <name type="scientific">Cylicostephanus goldi</name>
    <name type="common">Nematode worm</name>
    <dbReference type="NCBI Taxonomy" id="71465"/>
    <lineage>
        <taxon>Eukaryota</taxon>
        <taxon>Metazoa</taxon>
        <taxon>Ecdysozoa</taxon>
        <taxon>Nematoda</taxon>
        <taxon>Chromadorea</taxon>
        <taxon>Rhabditida</taxon>
        <taxon>Rhabditina</taxon>
        <taxon>Rhabditomorpha</taxon>
        <taxon>Strongyloidea</taxon>
        <taxon>Strongylidae</taxon>
        <taxon>Cylicostephanus</taxon>
    </lineage>
</organism>
<dbReference type="Proteomes" id="UP000271889">
    <property type="component" value="Unassembled WGS sequence"/>
</dbReference>
<sequence length="157" mass="18229">MCEFFTRLIEIMLDSEPNLVNLRSIAKLYEQKYDVEFNAEYRIIQDKVLKRSRSTIYIDSSGYLHLNKEDVDVKRIMTERLVQASLDADIDSDSFESPTSSSSDRYMGNPEALFNRSYHGRTRADKEDLSDLAGAKLHEELVRFQSYHPYTCGGQRL</sequence>
<gene>
    <name evidence="1" type="ORF">CGOC_LOCUS11233</name>
</gene>
<name>A0A3P7NDP6_CYLGO</name>
<reference evidence="1 2" key="1">
    <citation type="submission" date="2018-11" db="EMBL/GenBank/DDBJ databases">
        <authorList>
            <consortium name="Pathogen Informatics"/>
        </authorList>
    </citation>
    <scope>NUCLEOTIDE SEQUENCE [LARGE SCALE GENOMIC DNA]</scope>
</reference>
<dbReference type="EMBL" id="UYRV01115217">
    <property type="protein sequence ID" value="VDN29361.1"/>
    <property type="molecule type" value="Genomic_DNA"/>
</dbReference>
<evidence type="ECO:0000313" key="2">
    <source>
        <dbReference type="Proteomes" id="UP000271889"/>
    </source>
</evidence>
<keyword evidence="2" id="KW-1185">Reference proteome</keyword>
<evidence type="ECO:0000313" key="1">
    <source>
        <dbReference type="EMBL" id="VDN29361.1"/>
    </source>
</evidence>
<dbReference type="OrthoDB" id="5822872at2759"/>